<accession>A0A1I6GUZ6</accession>
<reference evidence="4" key="1">
    <citation type="submission" date="2016-10" db="EMBL/GenBank/DDBJ databases">
        <authorList>
            <person name="Varghese N."/>
            <person name="Submissions S."/>
        </authorList>
    </citation>
    <scope>NUCLEOTIDE SEQUENCE [LARGE SCALE GENOMIC DNA]</scope>
    <source>
        <strain evidence="4">CGMCC 1.8711</strain>
    </source>
</reference>
<evidence type="ECO:0000313" key="3">
    <source>
        <dbReference type="EMBL" id="SFR46032.1"/>
    </source>
</evidence>
<gene>
    <name evidence="3" type="ORF">SAMN04488124_1569</name>
</gene>
<protein>
    <submittedName>
        <fullName evidence="3">Uncharacterized protein</fullName>
    </submittedName>
</protein>
<proteinExistence type="predicted"/>
<dbReference type="STRING" id="555875.SAMN04488124_1569"/>
<keyword evidence="2" id="KW-1133">Transmembrane helix</keyword>
<sequence length="75" mass="8074">MSDETYENPSDQYESDHTVEGHAANEHDEYEGAHHSSDPGRVTSPMQEFSTGKAMTGLVVLAVGLAVIFGLPLVL</sequence>
<organism evidence="3 4">
    <name type="scientific">Halogeometricum limi</name>
    <dbReference type="NCBI Taxonomy" id="555875"/>
    <lineage>
        <taxon>Archaea</taxon>
        <taxon>Methanobacteriati</taxon>
        <taxon>Methanobacteriota</taxon>
        <taxon>Stenosarchaea group</taxon>
        <taxon>Halobacteria</taxon>
        <taxon>Halobacteriales</taxon>
        <taxon>Haloferacaceae</taxon>
        <taxon>Halogeometricum</taxon>
    </lineage>
</organism>
<evidence type="ECO:0000313" key="4">
    <source>
        <dbReference type="Proteomes" id="UP000243250"/>
    </source>
</evidence>
<name>A0A1I6GUZ6_9EURY</name>
<evidence type="ECO:0000256" key="2">
    <source>
        <dbReference type="SAM" id="Phobius"/>
    </source>
</evidence>
<feature type="region of interest" description="Disordered" evidence="1">
    <location>
        <begin position="1"/>
        <end position="48"/>
    </location>
</feature>
<dbReference type="Proteomes" id="UP000243250">
    <property type="component" value="Unassembled WGS sequence"/>
</dbReference>
<dbReference type="Pfam" id="PF24418">
    <property type="entry name" value="DUF7550"/>
    <property type="match status" value="1"/>
</dbReference>
<dbReference type="InterPro" id="IPR055972">
    <property type="entry name" value="DUF7550"/>
</dbReference>
<feature type="compositionally biased region" description="Basic and acidic residues" evidence="1">
    <location>
        <begin position="14"/>
        <end position="38"/>
    </location>
</feature>
<evidence type="ECO:0000256" key="1">
    <source>
        <dbReference type="SAM" id="MobiDB-lite"/>
    </source>
</evidence>
<keyword evidence="4" id="KW-1185">Reference proteome</keyword>
<dbReference type="OrthoDB" id="270166at2157"/>
<dbReference type="AlphaFoldDB" id="A0A1I6GUZ6"/>
<feature type="transmembrane region" description="Helical" evidence="2">
    <location>
        <begin position="54"/>
        <end position="74"/>
    </location>
</feature>
<keyword evidence="2" id="KW-0472">Membrane</keyword>
<dbReference type="EMBL" id="FOYS01000002">
    <property type="protein sequence ID" value="SFR46032.1"/>
    <property type="molecule type" value="Genomic_DNA"/>
</dbReference>
<keyword evidence="2" id="KW-0812">Transmembrane</keyword>
<dbReference type="RefSeq" id="WP_089878829.1">
    <property type="nucleotide sequence ID" value="NZ_FOYS01000002.1"/>
</dbReference>